<comment type="caution">
    <text evidence="5">The sequence shown here is derived from an EMBL/GenBank/DDBJ whole genome shotgun (WGS) entry which is preliminary data.</text>
</comment>
<comment type="similarity">
    <text evidence="1">Belongs to the nitroreductase family.</text>
</comment>
<dbReference type="PANTHER" id="PTHR43673:SF10">
    <property type="entry name" value="NADH DEHYDROGENASE_NAD(P)H NITROREDUCTASE XCC3605-RELATED"/>
    <property type="match status" value="1"/>
</dbReference>
<name>A0A5C8ZZ92_9GAMM</name>
<dbReference type="GO" id="GO:0016491">
    <property type="term" value="F:oxidoreductase activity"/>
    <property type="evidence" value="ECO:0007669"/>
    <property type="project" value="UniProtKB-KW"/>
</dbReference>
<sequence>MQENPACRDDALTSTCRKETSMIEIHSLFRQRRSPYQFDTERSVRPADIEALFEAARWAMSSYNAQPWRYIVGVKEENPAMWQAIFEVLVEGNQPWARHAPVLALGVMETAFEHNGKPNKAAAHDLGAASAFLTLEATARGLVVHQMIGIEPEKAHADFKLTNTQEALTALAIGYAGSNPDLPAGYIERDEAPRQRKPLEEIVRR</sequence>
<feature type="region of interest" description="Disordered" evidence="3">
    <location>
        <begin position="184"/>
        <end position="205"/>
    </location>
</feature>
<proteinExistence type="inferred from homology"/>
<dbReference type="Proteomes" id="UP000321933">
    <property type="component" value="Unassembled WGS sequence"/>
</dbReference>
<protein>
    <submittedName>
        <fullName evidence="5">Nitroreductase</fullName>
    </submittedName>
</protein>
<organism evidence="5 6">
    <name type="scientific">Parahaliea aestuarii</name>
    <dbReference type="NCBI Taxonomy" id="1852021"/>
    <lineage>
        <taxon>Bacteria</taxon>
        <taxon>Pseudomonadati</taxon>
        <taxon>Pseudomonadota</taxon>
        <taxon>Gammaproteobacteria</taxon>
        <taxon>Cellvibrionales</taxon>
        <taxon>Halieaceae</taxon>
        <taxon>Parahaliea</taxon>
    </lineage>
</organism>
<evidence type="ECO:0000256" key="1">
    <source>
        <dbReference type="ARBA" id="ARBA00007118"/>
    </source>
</evidence>
<dbReference type="PANTHER" id="PTHR43673">
    <property type="entry name" value="NAD(P)H NITROREDUCTASE YDGI-RELATED"/>
    <property type="match status" value="1"/>
</dbReference>
<dbReference type="InterPro" id="IPR029479">
    <property type="entry name" value="Nitroreductase"/>
</dbReference>
<keyword evidence="6" id="KW-1185">Reference proteome</keyword>
<dbReference type="InterPro" id="IPR000415">
    <property type="entry name" value="Nitroreductase-like"/>
</dbReference>
<dbReference type="OrthoDB" id="9809288at2"/>
<dbReference type="AlphaFoldDB" id="A0A5C8ZZ92"/>
<evidence type="ECO:0000259" key="4">
    <source>
        <dbReference type="Pfam" id="PF00881"/>
    </source>
</evidence>
<evidence type="ECO:0000256" key="2">
    <source>
        <dbReference type="ARBA" id="ARBA00023002"/>
    </source>
</evidence>
<evidence type="ECO:0000256" key="3">
    <source>
        <dbReference type="SAM" id="MobiDB-lite"/>
    </source>
</evidence>
<feature type="compositionally biased region" description="Basic and acidic residues" evidence="3">
    <location>
        <begin position="187"/>
        <end position="205"/>
    </location>
</feature>
<keyword evidence="2" id="KW-0560">Oxidoreductase</keyword>
<feature type="domain" description="Nitroreductase" evidence="4">
    <location>
        <begin position="30"/>
        <end position="175"/>
    </location>
</feature>
<dbReference type="Pfam" id="PF00881">
    <property type="entry name" value="Nitroreductase"/>
    <property type="match status" value="1"/>
</dbReference>
<dbReference type="SUPFAM" id="SSF55469">
    <property type="entry name" value="FMN-dependent nitroreductase-like"/>
    <property type="match status" value="1"/>
</dbReference>
<dbReference type="EMBL" id="VRYZ01000002">
    <property type="protein sequence ID" value="TXS93129.1"/>
    <property type="molecule type" value="Genomic_DNA"/>
</dbReference>
<evidence type="ECO:0000313" key="6">
    <source>
        <dbReference type="Proteomes" id="UP000321933"/>
    </source>
</evidence>
<dbReference type="CDD" id="cd02138">
    <property type="entry name" value="TdsD-like"/>
    <property type="match status" value="1"/>
</dbReference>
<reference evidence="5 6" key="1">
    <citation type="submission" date="2019-08" db="EMBL/GenBank/DDBJ databases">
        <title>Parahaliea maris sp. nov., isolated from the surface seawater.</title>
        <authorList>
            <person name="Liu Y."/>
        </authorList>
    </citation>
    <scope>NUCLEOTIDE SEQUENCE [LARGE SCALE GENOMIC DNA]</scope>
    <source>
        <strain evidence="5 6">S2-26</strain>
    </source>
</reference>
<accession>A0A5C8ZZ92</accession>
<dbReference type="Gene3D" id="3.40.109.10">
    <property type="entry name" value="NADH Oxidase"/>
    <property type="match status" value="1"/>
</dbReference>
<evidence type="ECO:0000313" key="5">
    <source>
        <dbReference type="EMBL" id="TXS93129.1"/>
    </source>
</evidence>
<gene>
    <name evidence="5" type="ORF">FVW59_04515</name>
</gene>